<evidence type="ECO:0000313" key="1">
    <source>
        <dbReference type="EMBL" id="PON89711.1"/>
    </source>
</evidence>
<dbReference type="InterPro" id="IPR051682">
    <property type="entry name" value="Mito_Persulfide_Diox"/>
</dbReference>
<dbReference type="InterPro" id="IPR036866">
    <property type="entry name" value="RibonucZ/Hydroxyglut_hydro"/>
</dbReference>
<protein>
    <submittedName>
        <fullName evidence="1">Metallo-beta-lactamase</fullName>
    </submittedName>
</protein>
<dbReference type="OrthoDB" id="449487at2759"/>
<dbReference type="InParanoid" id="A0A2P5EVZ7"/>
<name>A0A2P5EVZ7_TREOI</name>
<dbReference type="STRING" id="63057.A0A2P5EVZ7"/>
<dbReference type="GO" id="GO:0050313">
    <property type="term" value="F:sulfur dioxygenase activity"/>
    <property type="evidence" value="ECO:0007669"/>
    <property type="project" value="TreeGrafter"/>
</dbReference>
<dbReference type="PANTHER" id="PTHR43084">
    <property type="entry name" value="PERSULFIDE DIOXYGENASE ETHE1"/>
    <property type="match status" value="1"/>
</dbReference>
<dbReference type="GO" id="GO:0006749">
    <property type="term" value="P:glutathione metabolic process"/>
    <property type="evidence" value="ECO:0007669"/>
    <property type="project" value="TreeGrafter"/>
</dbReference>
<keyword evidence="2" id="KW-1185">Reference proteome</keyword>
<dbReference type="Gene3D" id="3.60.15.10">
    <property type="entry name" value="Ribonuclease Z/Hydroxyacylglutathione hydrolase-like"/>
    <property type="match status" value="1"/>
</dbReference>
<comment type="caution">
    <text evidence="1">The sequence shown here is derived from an EMBL/GenBank/DDBJ whole genome shotgun (WGS) entry which is preliminary data.</text>
</comment>
<dbReference type="AlphaFoldDB" id="A0A2P5EVZ7"/>
<sequence length="115" mass="12674">MSADHIIGTGIIKSRVPDVWSVISKASKSKANLLIEACDKIHFGDLFLEVRATPSHTLGCMTYVIGERPNQPQLRMAFTGDALLIYRCGRTTFQVGVHKNSTSPCIPRQGSQCRK</sequence>
<dbReference type="SUPFAM" id="SSF56281">
    <property type="entry name" value="Metallo-hydrolase/oxidoreductase"/>
    <property type="match status" value="1"/>
</dbReference>
<organism evidence="1 2">
    <name type="scientific">Trema orientale</name>
    <name type="common">Charcoal tree</name>
    <name type="synonym">Celtis orientalis</name>
    <dbReference type="NCBI Taxonomy" id="63057"/>
    <lineage>
        <taxon>Eukaryota</taxon>
        <taxon>Viridiplantae</taxon>
        <taxon>Streptophyta</taxon>
        <taxon>Embryophyta</taxon>
        <taxon>Tracheophyta</taxon>
        <taxon>Spermatophyta</taxon>
        <taxon>Magnoliopsida</taxon>
        <taxon>eudicotyledons</taxon>
        <taxon>Gunneridae</taxon>
        <taxon>Pentapetalae</taxon>
        <taxon>rosids</taxon>
        <taxon>fabids</taxon>
        <taxon>Rosales</taxon>
        <taxon>Cannabaceae</taxon>
        <taxon>Trema</taxon>
    </lineage>
</organism>
<dbReference type="Proteomes" id="UP000237000">
    <property type="component" value="Unassembled WGS sequence"/>
</dbReference>
<accession>A0A2P5EVZ7</accession>
<gene>
    <name evidence="1" type="ORF">TorRG33x02_145450</name>
</gene>
<dbReference type="PANTHER" id="PTHR43084:SF1">
    <property type="entry name" value="PERSULFIDE DIOXYGENASE ETHE1, MITOCHONDRIAL"/>
    <property type="match status" value="1"/>
</dbReference>
<dbReference type="GO" id="GO:0070813">
    <property type="term" value="P:hydrogen sulfide metabolic process"/>
    <property type="evidence" value="ECO:0007669"/>
    <property type="project" value="TreeGrafter"/>
</dbReference>
<dbReference type="EMBL" id="JXTC01000091">
    <property type="protein sequence ID" value="PON89711.1"/>
    <property type="molecule type" value="Genomic_DNA"/>
</dbReference>
<proteinExistence type="predicted"/>
<reference evidence="2" key="1">
    <citation type="submission" date="2016-06" db="EMBL/GenBank/DDBJ databases">
        <title>Parallel loss of symbiosis genes in relatives of nitrogen-fixing non-legume Parasponia.</title>
        <authorList>
            <person name="Van Velzen R."/>
            <person name="Holmer R."/>
            <person name="Bu F."/>
            <person name="Rutten L."/>
            <person name="Van Zeijl A."/>
            <person name="Liu W."/>
            <person name="Santuari L."/>
            <person name="Cao Q."/>
            <person name="Sharma T."/>
            <person name="Shen D."/>
            <person name="Roswanjaya Y."/>
            <person name="Wardhani T."/>
            <person name="Kalhor M.S."/>
            <person name="Jansen J."/>
            <person name="Van den Hoogen J."/>
            <person name="Gungor B."/>
            <person name="Hartog M."/>
            <person name="Hontelez J."/>
            <person name="Verver J."/>
            <person name="Yang W.-C."/>
            <person name="Schijlen E."/>
            <person name="Repin R."/>
            <person name="Schilthuizen M."/>
            <person name="Schranz E."/>
            <person name="Heidstra R."/>
            <person name="Miyata K."/>
            <person name="Fedorova E."/>
            <person name="Kohlen W."/>
            <person name="Bisseling T."/>
            <person name="Smit S."/>
            <person name="Geurts R."/>
        </authorList>
    </citation>
    <scope>NUCLEOTIDE SEQUENCE [LARGE SCALE GENOMIC DNA]</scope>
    <source>
        <strain evidence="2">cv. RG33-2</strain>
    </source>
</reference>
<dbReference type="GO" id="GO:0005739">
    <property type="term" value="C:mitochondrion"/>
    <property type="evidence" value="ECO:0007669"/>
    <property type="project" value="TreeGrafter"/>
</dbReference>
<evidence type="ECO:0000313" key="2">
    <source>
        <dbReference type="Proteomes" id="UP000237000"/>
    </source>
</evidence>